<dbReference type="FunFam" id="1.10.110.10:FF:000001">
    <property type="entry name" value="Bifunctional inhibitor/lipid-transfer protein/seed storage 2S albumin superfamily protein"/>
    <property type="match status" value="1"/>
</dbReference>
<dbReference type="GO" id="GO:0005886">
    <property type="term" value="C:plasma membrane"/>
    <property type="evidence" value="ECO:0007669"/>
    <property type="project" value="UniProtKB-SubCell"/>
</dbReference>
<dbReference type="Proteomes" id="UP000634136">
    <property type="component" value="Unassembled WGS sequence"/>
</dbReference>
<dbReference type="OrthoDB" id="659547at2759"/>
<evidence type="ECO:0000313" key="11">
    <source>
        <dbReference type="EMBL" id="KAF7803700.1"/>
    </source>
</evidence>
<evidence type="ECO:0000256" key="6">
    <source>
        <dbReference type="ARBA" id="ARBA00023157"/>
    </source>
</evidence>
<dbReference type="InterPro" id="IPR036312">
    <property type="entry name" value="Bifun_inhib/LTP/seed_sf"/>
</dbReference>
<dbReference type="Pfam" id="PF14368">
    <property type="entry name" value="LTP_2"/>
    <property type="match status" value="1"/>
</dbReference>
<feature type="domain" description="Bifunctional inhibitor/plant lipid transfer protein/seed storage helical" evidence="10">
    <location>
        <begin position="4"/>
        <end position="72"/>
    </location>
</feature>
<dbReference type="SMART" id="SM00499">
    <property type="entry name" value="AAI"/>
    <property type="match status" value="1"/>
</dbReference>
<name>A0A834SJH1_9FABA</name>
<feature type="compositionally biased region" description="Low complexity" evidence="9">
    <location>
        <begin position="101"/>
        <end position="113"/>
    </location>
</feature>
<keyword evidence="6" id="KW-1015">Disulfide bond</keyword>
<dbReference type="PANTHER" id="PTHR33044">
    <property type="entry name" value="BIFUNCTIONAL INHIBITOR/LIPID-TRANSFER PROTEIN/SEED STORAGE 2S ALBUMIN SUPERFAMILY PROTEIN-RELATED"/>
    <property type="match status" value="1"/>
</dbReference>
<comment type="similarity">
    <text evidence="2">Belongs to the plant LTP family.</text>
</comment>
<evidence type="ECO:0000256" key="4">
    <source>
        <dbReference type="ARBA" id="ARBA00022622"/>
    </source>
</evidence>
<evidence type="ECO:0000313" key="12">
    <source>
        <dbReference type="Proteomes" id="UP000634136"/>
    </source>
</evidence>
<organism evidence="11 12">
    <name type="scientific">Senna tora</name>
    <dbReference type="NCBI Taxonomy" id="362788"/>
    <lineage>
        <taxon>Eukaryota</taxon>
        <taxon>Viridiplantae</taxon>
        <taxon>Streptophyta</taxon>
        <taxon>Embryophyta</taxon>
        <taxon>Tracheophyta</taxon>
        <taxon>Spermatophyta</taxon>
        <taxon>Magnoliopsida</taxon>
        <taxon>eudicotyledons</taxon>
        <taxon>Gunneridae</taxon>
        <taxon>Pentapetalae</taxon>
        <taxon>rosids</taxon>
        <taxon>fabids</taxon>
        <taxon>Fabales</taxon>
        <taxon>Fabaceae</taxon>
        <taxon>Caesalpinioideae</taxon>
        <taxon>Cassia clade</taxon>
        <taxon>Senna</taxon>
    </lineage>
</organism>
<evidence type="ECO:0000256" key="5">
    <source>
        <dbReference type="ARBA" id="ARBA00022729"/>
    </source>
</evidence>
<keyword evidence="5" id="KW-0732">Signal</keyword>
<evidence type="ECO:0000256" key="9">
    <source>
        <dbReference type="SAM" id="MobiDB-lite"/>
    </source>
</evidence>
<dbReference type="Gene3D" id="1.10.110.10">
    <property type="entry name" value="Plant lipid-transfer and hydrophobic proteins"/>
    <property type="match status" value="1"/>
</dbReference>
<dbReference type="AlphaFoldDB" id="A0A834SJH1"/>
<keyword evidence="7" id="KW-0325">Glycoprotein</keyword>
<evidence type="ECO:0000256" key="8">
    <source>
        <dbReference type="ARBA" id="ARBA00023288"/>
    </source>
</evidence>
<accession>A0A834SJH1</accession>
<evidence type="ECO:0000256" key="3">
    <source>
        <dbReference type="ARBA" id="ARBA00022475"/>
    </source>
</evidence>
<comment type="subcellular location">
    <subcellularLocation>
        <location evidence="1">Cell membrane</location>
        <topology evidence="1">Lipid-anchor</topology>
        <topology evidence="1">GPI-anchor</topology>
    </subcellularLocation>
</comment>
<keyword evidence="3" id="KW-1003">Cell membrane</keyword>
<evidence type="ECO:0000259" key="10">
    <source>
        <dbReference type="SMART" id="SM00499"/>
    </source>
</evidence>
<reference evidence="11" key="1">
    <citation type="submission" date="2020-09" db="EMBL/GenBank/DDBJ databases">
        <title>Genome-Enabled Discovery of Anthraquinone Biosynthesis in Senna tora.</title>
        <authorList>
            <person name="Kang S.-H."/>
            <person name="Pandey R.P."/>
            <person name="Lee C.-M."/>
            <person name="Sim J.-S."/>
            <person name="Jeong J.-T."/>
            <person name="Choi B.-S."/>
            <person name="Jung M."/>
            <person name="Ginzburg D."/>
            <person name="Zhao K."/>
            <person name="Won S.Y."/>
            <person name="Oh T.-J."/>
            <person name="Yu Y."/>
            <person name="Kim N.-H."/>
            <person name="Lee O.R."/>
            <person name="Lee T.-H."/>
            <person name="Bashyal P."/>
            <person name="Kim T.-S."/>
            <person name="Lee W.-H."/>
            <person name="Kawkins C."/>
            <person name="Kim C.-K."/>
            <person name="Kim J.S."/>
            <person name="Ahn B.O."/>
            <person name="Rhee S.Y."/>
            <person name="Sohng J.K."/>
        </authorList>
    </citation>
    <scope>NUCLEOTIDE SEQUENCE</scope>
    <source>
        <tissue evidence="11">Leaf</tissue>
    </source>
</reference>
<keyword evidence="8" id="KW-0449">Lipoprotein</keyword>
<dbReference type="GO" id="GO:0098552">
    <property type="term" value="C:side of membrane"/>
    <property type="evidence" value="ECO:0007669"/>
    <property type="project" value="UniProtKB-KW"/>
</dbReference>
<dbReference type="EMBL" id="JAAIUW010000013">
    <property type="protein sequence ID" value="KAF7803700.1"/>
    <property type="molecule type" value="Genomic_DNA"/>
</dbReference>
<keyword evidence="12" id="KW-1185">Reference proteome</keyword>
<feature type="region of interest" description="Disordered" evidence="9">
    <location>
        <begin position="80"/>
        <end position="113"/>
    </location>
</feature>
<sequence length="142" mass="13613">MADCLTFVSNGSTISKPEGHCCSGLKTVLKADPSCLCEAFKSSAQFGIVLNVSKAATLPAVCKLSAPSISNCGLSLSPAGAPGPGGMSAAAPGPMDGGAGAASELSPTAAPAPSPGNSASSLLPISAASLVLCLLASIFSGF</sequence>
<dbReference type="SUPFAM" id="SSF47699">
    <property type="entry name" value="Bifunctional inhibitor/lipid-transfer protein/seed storage 2S albumin"/>
    <property type="match status" value="1"/>
</dbReference>
<dbReference type="CDD" id="cd00010">
    <property type="entry name" value="AAI_LTSS"/>
    <property type="match status" value="1"/>
</dbReference>
<evidence type="ECO:0000256" key="1">
    <source>
        <dbReference type="ARBA" id="ARBA00004609"/>
    </source>
</evidence>
<protein>
    <submittedName>
        <fullName evidence="11">Non-specific lipid-transfer protein-like protein</fullName>
    </submittedName>
</protein>
<keyword evidence="4" id="KW-0336">GPI-anchor</keyword>
<keyword evidence="4" id="KW-0472">Membrane</keyword>
<evidence type="ECO:0000256" key="7">
    <source>
        <dbReference type="ARBA" id="ARBA00023180"/>
    </source>
</evidence>
<proteinExistence type="inferred from homology"/>
<gene>
    <name evidence="11" type="ORF">G2W53_042811</name>
</gene>
<evidence type="ECO:0000256" key="2">
    <source>
        <dbReference type="ARBA" id="ARBA00009748"/>
    </source>
</evidence>
<dbReference type="InterPro" id="IPR016140">
    <property type="entry name" value="Bifunc_inhib/LTP/seed_store"/>
</dbReference>
<dbReference type="InterPro" id="IPR043325">
    <property type="entry name" value="LTSS"/>
</dbReference>
<comment type="caution">
    <text evidence="11">The sequence shown here is derived from an EMBL/GenBank/DDBJ whole genome shotgun (WGS) entry which is preliminary data.</text>
</comment>